<dbReference type="Pfam" id="PF13231">
    <property type="entry name" value="PMT_2"/>
    <property type="match status" value="1"/>
</dbReference>
<sequence>MLKIQQHSKIYLAIILIFAFILRVIYLNEIPNGFFTDEASNAYDAYSVLHTLKDQYGKFLPWYFKSANDYREGLYIYIMFPFIKIFGLNPLGARIISSIIGTLTVLVTYYLSKEIFNQKVGLLSSLFLAIIPWHIHFSRVTFRAILVPFLFCLGLLFFIKSFKYPKYLIVSSFTFAVSIYTYNSARLFIPLFLIGLVTIYWKHLWVNKNLTIISFIIFLTIFFPQLIHQLSPEGMARANTVGIKTDISIVFRNYLSYFNPKFLFFEGDPSPRHTVNKVAGLFVFQLPLLILGIVSLTRKTNPYKSVILLWLVLYPIPAAFISADSAVRTLVVTPLFSIISAYTIFKIIDIFNKKYQYIVTCLMISILVSNVAIFCKRYFIEYPGWHTDVWLSTLGETISYANQTSYECIVYSNNAYGNYAYILIPFFTQILPDEYHKFNVDVSVNRLDMGRWNIKELETSEDLNTSCLYLLSGDPNANNPKGQDGQTLKAKGYEEKFIYSIKDIKNREFFRLVEIKKSL</sequence>
<dbReference type="GO" id="GO:0005886">
    <property type="term" value="C:plasma membrane"/>
    <property type="evidence" value="ECO:0007669"/>
    <property type="project" value="UniProtKB-SubCell"/>
</dbReference>
<feature type="transmembrane region" description="Helical" evidence="8">
    <location>
        <begin position="303"/>
        <end position="321"/>
    </location>
</feature>
<feature type="transmembrane region" description="Helical" evidence="8">
    <location>
        <begin position="142"/>
        <end position="159"/>
    </location>
</feature>
<dbReference type="STRING" id="1527444.ucyna2_00489"/>
<feature type="transmembrane region" description="Helical" evidence="8">
    <location>
        <begin position="120"/>
        <end position="136"/>
    </location>
</feature>
<evidence type="ECO:0000313" key="10">
    <source>
        <dbReference type="EMBL" id="KFF41615.1"/>
    </source>
</evidence>
<feature type="transmembrane region" description="Helical" evidence="8">
    <location>
        <begin position="278"/>
        <end position="296"/>
    </location>
</feature>
<evidence type="ECO:0000256" key="8">
    <source>
        <dbReference type="SAM" id="Phobius"/>
    </source>
</evidence>
<evidence type="ECO:0000259" key="9">
    <source>
        <dbReference type="Pfam" id="PF13231"/>
    </source>
</evidence>
<dbReference type="PANTHER" id="PTHR33908">
    <property type="entry name" value="MANNOSYLTRANSFERASE YKCB-RELATED"/>
    <property type="match status" value="1"/>
</dbReference>
<dbReference type="AlphaFoldDB" id="A0A086CHF1"/>
<evidence type="ECO:0000256" key="5">
    <source>
        <dbReference type="ARBA" id="ARBA00022692"/>
    </source>
</evidence>
<dbReference type="InterPro" id="IPR050297">
    <property type="entry name" value="LipidA_mod_glycosyltrf_83"/>
</dbReference>
<dbReference type="Proteomes" id="UP000028922">
    <property type="component" value="Unassembled WGS sequence"/>
</dbReference>
<organism evidence="10 11">
    <name type="scientific">Candidatus Atelocyanobacterium thalassa isolate SIO64986</name>
    <dbReference type="NCBI Taxonomy" id="1527444"/>
    <lineage>
        <taxon>Bacteria</taxon>
        <taxon>Bacillati</taxon>
        <taxon>Cyanobacteriota</taxon>
        <taxon>Cyanophyceae</taxon>
        <taxon>Oscillatoriophycideae</taxon>
        <taxon>Chroococcales</taxon>
        <taxon>Aphanothecaceae</taxon>
        <taxon>Candidatus Atelocyanobacterium</taxon>
        <taxon>Candidatus Atelocyanobacterium thalassae</taxon>
    </lineage>
</organism>
<keyword evidence="2" id="KW-1003">Cell membrane</keyword>
<keyword evidence="3" id="KW-0328">Glycosyltransferase</keyword>
<dbReference type="InterPro" id="IPR038731">
    <property type="entry name" value="RgtA/B/C-like"/>
</dbReference>
<feature type="transmembrane region" description="Helical" evidence="8">
    <location>
        <begin position="357"/>
        <end position="374"/>
    </location>
</feature>
<evidence type="ECO:0000313" key="11">
    <source>
        <dbReference type="Proteomes" id="UP000028922"/>
    </source>
</evidence>
<accession>A0A086CHF1</accession>
<evidence type="ECO:0000256" key="3">
    <source>
        <dbReference type="ARBA" id="ARBA00022676"/>
    </source>
</evidence>
<dbReference type="GO" id="GO:0009103">
    <property type="term" value="P:lipopolysaccharide biosynthetic process"/>
    <property type="evidence" value="ECO:0007669"/>
    <property type="project" value="UniProtKB-ARBA"/>
</dbReference>
<dbReference type="eggNOG" id="COG1807">
    <property type="taxonomic scope" value="Bacteria"/>
</dbReference>
<name>A0A086CHF1_9CHRO</name>
<keyword evidence="5 8" id="KW-0812">Transmembrane</keyword>
<feature type="domain" description="Glycosyltransferase RgtA/B/C/D-like" evidence="9">
    <location>
        <begin position="77"/>
        <end position="228"/>
    </location>
</feature>
<comment type="caution">
    <text evidence="10">The sequence shown here is derived from an EMBL/GenBank/DDBJ whole genome shotgun (WGS) entry which is preliminary data.</text>
</comment>
<gene>
    <name evidence="10" type="ORF">ucyna2_00489</name>
</gene>
<evidence type="ECO:0000256" key="7">
    <source>
        <dbReference type="ARBA" id="ARBA00023136"/>
    </source>
</evidence>
<proteinExistence type="predicted"/>
<keyword evidence="6 8" id="KW-1133">Transmembrane helix</keyword>
<dbReference type="GO" id="GO:0016763">
    <property type="term" value="F:pentosyltransferase activity"/>
    <property type="evidence" value="ECO:0007669"/>
    <property type="project" value="TreeGrafter"/>
</dbReference>
<feature type="transmembrane region" description="Helical" evidence="8">
    <location>
        <begin position="327"/>
        <end position="345"/>
    </location>
</feature>
<evidence type="ECO:0000256" key="6">
    <source>
        <dbReference type="ARBA" id="ARBA00022989"/>
    </source>
</evidence>
<dbReference type="EMBL" id="JPSP01000004">
    <property type="protein sequence ID" value="KFF41615.1"/>
    <property type="molecule type" value="Genomic_DNA"/>
</dbReference>
<dbReference type="PATRIC" id="fig|1527444.3.peg.468"/>
<evidence type="ECO:0000256" key="2">
    <source>
        <dbReference type="ARBA" id="ARBA00022475"/>
    </source>
</evidence>
<evidence type="ECO:0000256" key="4">
    <source>
        <dbReference type="ARBA" id="ARBA00022679"/>
    </source>
</evidence>
<protein>
    <submittedName>
        <fullName evidence="10">PMT family glycosyltransferase, 4-amino-4-deoxy-L-arabinose transferase</fullName>
    </submittedName>
</protein>
<reference evidence="10 11" key="1">
    <citation type="submission" date="2014-08" db="EMBL/GenBank/DDBJ databases">
        <title>Comparative genomics reveals surprising divergence of two closely related strains of uncultivated UCYN-A cyanobacteria.</title>
        <authorList>
            <person name="Bombar D."/>
            <person name="Heller P."/>
            <person name="Sanchez-Baracaldo P."/>
            <person name="Carter B.J."/>
            <person name="Zert J.P."/>
        </authorList>
    </citation>
    <scope>NUCLEOTIDE SEQUENCE [LARGE SCALE GENOMIC DNA]</scope>
</reference>
<feature type="transmembrane region" description="Helical" evidence="8">
    <location>
        <begin position="10"/>
        <end position="27"/>
    </location>
</feature>
<evidence type="ECO:0000256" key="1">
    <source>
        <dbReference type="ARBA" id="ARBA00004651"/>
    </source>
</evidence>
<keyword evidence="4 10" id="KW-0808">Transferase</keyword>
<dbReference type="PANTHER" id="PTHR33908:SF11">
    <property type="entry name" value="MEMBRANE PROTEIN"/>
    <property type="match status" value="1"/>
</dbReference>
<comment type="subcellular location">
    <subcellularLocation>
        <location evidence="1">Cell membrane</location>
        <topology evidence="1">Multi-pass membrane protein</topology>
    </subcellularLocation>
</comment>
<feature type="transmembrane region" description="Helical" evidence="8">
    <location>
        <begin position="210"/>
        <end position="227"/>
    </location>
</feature>
<keyword evidence="7 8" id="KW-0472">Membrane</keyword>
<feature type="transmembrane region" description="Helical" evidence="8">
    <location>
        <begin position="188"/>
        <end position="205"/>
    </location>
</feature>